<protein>
    <submittedName>
        <fullName evidence="7">UvrD-helicase domain-containing protein</fullName>
    </submittedName>
</protein>
<evidence type="ECO:0000313" key="8">
    <source>
        <dbReference type="Proteomes" id="UP001297422"/>
    </source>
</evidence>
<dbReference type="GO" id="GO:0016787">
    <property type="term" value="F:hydrolase activity"/>
    <property type="evidence" value="ECO:0007669"/>
    <property type="project" value="UniProtKB-UniRule"/>
</dbReference>
<dbReference type="InterPro" id="IPR000212">
    <property type="entry name" value="DNA_helicase_UvrD/REP"/>
</dbReference>
<sequence>MNLQQLGDLLQCRKKYEMSCFIQSKEIQQEQVFRNALDQLLVSVIEKTEKKTWCKAIEQIFVVQLKDEWFDLVWQKKQTINRYMDIIERLYDWLISHVKGEILAINQAFVVQPDIICNGIEVHEITLKADFVIRMDEEVIWGIFLCQKFPRLCGSNSVNVEKSSWNTVEMVSFLAALQQEYPNKIIKVSYIQAVSLRDTADFLSTFEARPGDNIMTFTSHDLFLQEQGCAVNLLTRLLNRIKGNGCNGCRYYKEICIQEELSPALPLKRKDRYSLKEPTVNQKMAIERFDQAMLVCAGPGAGKTATLVARVDYMLTNGISPERIFVLTFTRKAAQEVEERISHDMKPNISTIHALAFQIIRQHEYILGKRKLVNQTDCQQLLLQVLNCSPIIKNVNYQKLTGKQGLLALLLSDFCFIQKFGVAAYAEQFPKKDIETIVAIKKLYDQKFQAGGYIRFDEQISLAVWLLEQFPGIRKKLQNMYSYILVDEAQDIDEMQGKLIRLLV</sequence>
<evidence type="ECO:0000256" key="4">
    <source>
        <dbReference type="ARBA" id="ARBA00022840"/>
    </source>
</evidence>
<dbReference type="Gene3D" id="1.10.10.160">
    <property type="match status" value="1"/>
</dbReference>
<dbReference type="EMBL" id="JAJBNC010000011">
    <property type="protein sequence ID" value="MCB5493651.1"/>
    <property type="molecule type" value="Genomic_DNA"/>
</dbReference>
<dbReference type="GO" id="GO:0005524">
    <property type="term" value="F:ATP binding"/>
    <property type="evidence" value="ECO:0007669"/>
    <property type="project" value="UniProtKB-UniRule"/>
</dbReference>
<evidence type="ECO:0000256" key="3">
    <source>
        <dbReference type="ARBA" id="ARBA00022806"/>
    </source>
</evidence>
<dbReference type="Proteomes" id="UP001297422">
    <property type="component" value="Unassembled WGS sequence"/>
</dbReference>
<evidence type="ECO:0000256" key="2">
    <source>
        <dbReference type="ARBA" id="ARBA00022801"/>
    </source>
</evidence>
<accession>A0AAJ1AYV7</accession>
<dbReference type="InterPro" id="IPR013986">
    <property type="entry name" value="DExx_box_DNA_helicase_dom_sf"/>
</dbReference>
<dbReference type="InterPro" id="IPR014016">
    <property type="entry name" value="UvrD-like_ATP-bd"/>
</dbReference>
<keyword evidence="3 5" id="KW-0347">Helicase</keyword>
<dbReference type="Gene3D" id="3.40.50.300">
    <property type="entry name" value="P-loop containing nucleotide triphosphate hydrolases"/>
    <property type="match status" value="1"/>
</dbReference>
<dbReference type="PROSITE" id="PS51198">
    <property type="entry name" value="UVRD_HELICASE_ATP_BIND"/>
    <property type="match status" value="1"/>
</dbReference>
<dbReference type="InterPro" id="IPR027417">
    <property type="entry name" value="P-loop_NTPase"/>
</dbReference>
<reference evidence="7" key="1">
    <citation type="submission" date="2021-10" db="EMBL/GenBank/DDBJ databases">
        <title>Collection of gut derived symbiotic bacterial strains cultured from healthy donors.</title>
        <authorList>
            <person name="Lin H."/>
            <person name="Littmann E."/>
            <person name="Claire K."/>
            <person name="Pamer E."/>
        </authorList>
    </citation>
    <scope>NUCLEOTIDE SEQUENCE</scope>
    <source>
        <strain evidence="7">MSK.23.4</strain>
    </source>
</reference>
<evidence type="ECO:0000259" key="6">
    <source>
        <dbReference type="PROSITE" id="PS51198"/>
    </source>
</evidence>
<proteinExistence type="predicted"/>
<dbReference type="AlphaFoldDB" id="A0AAJ1AYV7"/>
<dbReference type="SUPFAM" id="SSF52540">
    <property type="entry name" value="P-loop containing nucleoside triphosphate hydrolases"/>
    <property type="match status" value="1"/>
</dbReference>
<dbReference type="CDD" id="cd17932">
    <property type="entry name" value="DEXQc_UvrD"/>
    <property type="match status" value="1"/>
</dbReference>
<dbReference type="RefSeq" id="WP_173879189.1">
    <property type="nucleotide sequence ID" value="NZ_JAAIMT010000019.1"/>
</dbReference>
<comment type="caution">
    <text evidence="7">The sequence shown here is derived from an EMBL/GenBank/DDBJ whole genome shotgun (WGS) entry which is preliminary data.</text>
</comment>
<gene>
    <name evidence="7" type="ORF">LIQ10_07845</name>
</gene>
<keyword evidence="1 5" id="KW-0547">Nucleotide-binding</keyword>
<feature type="binding site" evidence="5">
    <location>
        <begin position="297"/>
        <end position="304"/>
    </location>
    <ligand>
        <name>ATP</name>
        <dbReference type="ChEBI" id="CHEBI:30616"/>
    </ligand>
</feature>
<keyword evidence="2 5" id="KW-0378">Hydrolase</keyword>
<dbReference type="GO" id="GO:0003677">
    <property type="term" value="F:DNA binding"/>
    <property type="evidence" value="ECO:0007669"/>
    <property type="project" value="InterPro"/>
</dbReference>
<feature type="domain" description="UvrD-like helicase ATP-binding" evidence="6">
    <location>
        <begin position="276"/>
        <end position="504"/>
    </location>
</feature>
<evidence type="ECO:0000256" key="1">
    <source>
        <dbReference type="ARBA" id="ARBA00022741"/>
    </source>
</evidence>
<dbReference type="PANTHER" id="PTHR11070">
    <property type="entry name" value="UVRD / RECB / PCRA DNA HELICASE FAMILY MEMBER"/>
    <property type="match status" value="1"/>
</dbReference>
<dbReference type="GO" id="GO:0003678">
    <property type="term" value="F:DNA helicase activity"/>
    <property type="evidence" value="ECO:0007669"/>
    <property type="project" value="InterPro"/>
</dbReference>
<organism evidence="7 8">
    <name type="scientific">Mediterraneibacter gnavus</name>
    <name type="common">Ruminococcus gnavus</name>
    <dbReference type="NCBI Taxonomy" id="33038"/>
    <lineage>
        <taxon>Bacteria</taxon>
        <taxon>Bacillati</taxon>
        <taxon>Bacillota</taxon>
        <taxon>Clostridia</taxon>
        <taxon>Lachnospirales</taxon>
        <taxon>Lachnospiraceae</taxon>
        <taxon>Mediterraneibacter</taxon>
    </lineage>
</organism>
<evidence type="ECO:0000256" key="5">
    <source>
        <dbReference type="PROSITE-ProRule" id="PRU00560"/>
    </source>
</evidence>
<keyword evidence="4 5" id="KW-0067">ATP-binding</keyword>
<dbReference type="Pfam" id="PF00580">
    <property type="entry name" value="UvrD-helicase"/>
    <property type="match status" value="1"/>
</dbReference>
<name>A0AAJ1AYV7_MEDGN</name>
<evidence type="ECO:0000313" key="7">
    <source>
        <dbReference type="EMBL" id="MCB5493651.1"/>
    </source>
</evidence>